<gene>
    <name evidence="2" type="ORF">THAOC_04215</name>
</gene>
<feature type="compositionally biased region" description="Polar residues" evidence="1">
    <location>
        <begin position="239"/>
        <end position="250"/>
    </location>
</feature>
<feature type="region of interest" description="Disordered" evidence="1">
    <location>
        <begin position="34"/>
        <end position="257"/>
    </location>
</feature>
<comment type="caution">
    <text evidence="2">The sequence shown here is derived from an EMBL/GenBank/DDBJ whole genome shotgun (WGS) entry which is preliminary data.</text>
</comment>
<accession>K0TJP6</accession>
<feature type="compositionally biased region" description="Basic residues" evidence="1">
    <location>
        <begin position="218"/>
        <end position="229"/>
    </location>
</feature>
<feature type="compositionally biased region" description="Basic residues" evidence="1">
    <location>
        <begin position="51"/>
        <end position="61"/>
    </location>
</feature>
<dbReference type="Proteomes" id="UP000266841">
    <property type="component" value="Unassembled WGS sequence"/>
</dbReference>
<feature type="compositionally biased region" description="Basic and acidic residues" evidence="1">
    <location>
        <begin position="96"/>
        <end position="123"/>
    </location>
</feature>
<evidence type="ECO:0000256" key="1">
    <source>
        <dbReference type="SAM" id="MobiDB-lite"/>
    </source>
</evidence>
<keyword evidence="3" id="KW-1185">Reference proteome</keyword>
<dbReference type="AlphaFoldDB" id="K0TJP6"/>
<sequence length="257" mass="27997">MLLRRFELNGQRHTYNGIVPNHGNIVRRGPAKETAWCVPPPRRPRELVAGGRRRRRRRGKAQRQPAPAAEEEDQRPDLEGRRHRQEQREQAAGGGDGDKGTNGKDGGRDREAVKPRGGEEPRRNRPPAGLTPVREARRLTTAFRARGTAPAMASLEEDPPAVDAPGSDTVGCGGGGGESGDNTDAQSASVAESVARLAGRIFSASSASTPRRYSLPRGTRRPRRSRRSCRTASARGRRNWSSVPGDQVQTRGGARRE</sequence>
<organism evidence="2 3">
    <name type="scientific">Thalassiosira oceanica</name>
    <name type="common">Marine diatom</name>
    <dbReference type="NCBI Taxonomy" id="159749"/>
    <lineage>
        <taxon>Eukaryota</taxon>
        <taxon>Sar</taxon>
        <taxon>Stramenopiles</taxon>
        <taxon>Ochrophyta</taxon>
        <taxon>Bacillariophyta</taxon>
        <taxon>Coscinodiscophyceae</taxon>
        <taxon>Thalassiosirophycidae</taxon>
        <taxon>Thalassiosirales</taxon>
        <taxon>Thalassiosiraceae</taxon>
        <taxon>Thalassiosira</taxon>
    </lineage>
</organism>
<reference evidence="2 3" key="1">
    <citation type="journal article" date="2012" name="Genome Biol.">
        <title>Genome and low-iron response of an oceanic diatom adapted to chronic iron limitation.</title>
        <authorList>
            <person name="Lommer M."/>
            <person name="Specht M."/>
            <person name="Roy A.S."/>
            <person name="Kraemer L."/>
            <person name="Andreson R."/>
            <person name="Gutowska M.A."/>
            <person name="Wolf J."/>
            <person name="Bergner S.V."/>
            <person name="Schilhabel M.B."/>
            <person name="Klostermeier U.C."/>
            <person name="Beiko R.G."/>
            <person name="Rosenstiel P."/>
            <person name="Hippler M."/>
            <person name="Laroche J."/>
        </authorList>
    </citation>
    <scope>NUCLEOTIDE SEQUENCE [LARGE SCALE GENOMIC DNA]</scope>
    <source>
        <strain evidence="2 3">CCMP1005</strain>
    </source>
</reference>
<proteinExistence type="predicted"/>
<dbReference type="EMBL" id="AGNL01003932">
    <property type="protein sequence ID" value="EJK74126.1"/>
    <property type="molecule type" value="Genomic_DNA"/>
</dbReference>
<name>K0TJP6_THAOC</name>
<protein>
    <submittedName>
        <fullName evidence="2">Uncharacterized protein</fullName>
    </submittedName>
</protein>
<evidence type="ECO:0000313" key="3">
    <source>
        <dbReference type="Proteomes" id="UP000266841"/>
    </source>
</evidence>
<evidence type="ECO:0000313" key="2">
    <source>
        <dbReference type="EMBL" id="EJK74126.1"/>
    </source>
</evidence>